<reference evidence="3 4" key="1">
    <citation type="submission" date="2018-12" db="EMBL/GenBank/DDBJ databases">
        <title>Genome sequence and assembly of Colletotrichum trifolii.</title>
        <authorList>
            <person name="Gan P."/>
            <person name="Shirasu K."/>
        </authorList>
    </citation>
    <scope>NUCLEOTIDE SEQUENCE [LARGE SCALE GENOMIC DNA]</scope>
    <source>
        <strain evidence="3 4">543-2</strain>
    </source>
</reference>
<dbReference type="PANTHER" id="PTHR38166:SF1">
    <property type="entry name" value="C2H2-TYPE DOMAIN-CONTAINING PROTEIN"/>
    <property type="match status" value="1"/>
</dbReference>
<dbReference type="EMBL" id="RYZW01000188">
    <property type="protein sequence ID" value="TDZ38968.1"/>
    <property type="molecule type" value="Genomic_DNA"/>
</dbReference>
<evidence type="ECO:0000313" key="2">
    <source>
        <dbReference type="EMBL" id="TDZ29585.1"/>
    </source>
</evidence>
<dbReference type="EMBL" id="RYZW01000871">
    <property type="protein sequence ID" value="TDZ29585.1"/>
    <property type="molecule type" value="Genomic_DNA"/>
</dbReference>
<feature type="compositionally biased region" description="Polar residues" evidence="1">
    <location>
        <begin position="89"/>
        <end position="98"/>
    </location>
</feature>
<dbReference type="STRING" id="5466.A0A4R8QJ44"/>
<feature type="compositionally biased region" description="Basic and acidic residues" evidence="1">
    <location>
        <begin position="73"/>
        <end position="88"/>
    </location>
</feature>
<dbReference type="AlphaFoldDB" id="A0A4R8QJ44"/>
<protein>
    <recommendedName>
        <fullName evidence="5">C2H2-type domain-containing protein</fullName>
    </recommendedName>
</protein>
<proteinExistence type="predicted"/>
<keyword evidence="4" id="KW-1185">Reference proteome</keyword>
<name>A0A4R8QJ44_COLTR</name>
<feature type="region of interest" description="Disordered" evidence="1">
    <location>
        <begin position="73"/>
        <end position="153"/>
    </location>
</feature>
<dbReference type="PANTHER" id="PTHR38166">
    <property type="entry name" value="C2H2-TYPE DOMAIN-CONTAINING PROTEIN-RELATED"/>
    <property type="match status" value="1"/>
</dbReference>
<evidence type="ECO:0000313" key="3">
    <source>
        <dbReference type="EMBL" id="TDZ38968.1"/>
    </source>
</evidence>
<comment type="caution">
    <text evidence="3">The sequence shown here is derived from an EMBL/GenBank/DDBJ whole genome shotgun (WGS) entry which is preliminary data.</text>
</comment>
<evidence type="ECO:0000313" key="4">
    <source>
        <dbReference type="Proteomes" id="UP000295703"/>
    </source>
</evidence>
<feature type="compositionally biased region" description="Basic and acidic residues" evidence="1">
    <location>
        <begin position="99"/>
        <end position="111"/>
    </location>
</feature>
<evidence type="ECO:0000256" key="1">
    <source>
        <dbReference type="SAM" id="MobiDB-lite"/>
    </source>
</evidence>
<sequence length="502" mass="55280">MTSSSSDSYALEMSSLTDEMCGMILSRAFGSSMSEVSSPLEAWESVRRCLDELSILHHDGLGFENDETWETRTGEWKDDDAEPRHISESRTGSFPCSDSSRKQGRDSIRNDEDSEGEENPGSRDDGGGGRRKTNWTDAPNSDSKRSKTARISCPFRKRNPVKYNIRKHFNCATQYFPNISLVKRHVITHHKLQTARRGRTHICSRCQEPFETVAARDAHLRVPPDQICPLRDAVSNRDTIDDPEDGVTAEVVNRLRDRRSKFGVNTWDALWAALFPDDRAPKSEDFEPIIEIDEVREAFEGNAHECASALQTVSSGMILDTSRVSPEGLGRLLWGLYQSFIHNTLQVCRDVLRSPEMAMPRRQLTLGEMAELRGVVVGDVGLVSSKSAGWPQSDPNQHQQSTATASRVLYGTSAEMASVGEAKSPGVDPGYWTFTSEPKRQQGQQNPGQGSVVDAFLDVPGDLGDDCGLCGRCLVSCTCSQDLPAEIGLATIDDAIFSGGSG</sequence>
<gene>
    <name evidence="3" type="ORF">CTRI78_v010709</name>
    <name evidence="2" type="ORF">CTRI78_v011924</name>
</gene>
<organism evidence="3 4">
    <name type="scientific">Colletotrichum trifolii</name>
    <dbReference type="NCBI Taxonomy" id="5466"/>
    <lineage>
        <taxon>Eukaryota</taxon>
        <taxon>Fungi</taxon>
        <taxon>Dikarya</taxon>
        <taxon>Ascomycota</taxon>
        <taxon>Pezizomycotina</taxon>
        <taxon>Sordariomycetes</taxon>
        <taxon>Hypocreomycetidae</taxon>
        <taxon>Glomerellales</taxon>
        <taxon>Glomerellaceae</taxon>
        <taxon>Colletotrichum</taxon>
        <taxon>Colletotrichum orbiculare species complex</taxon>
    </lineage>
</organism>
<accession>A0A4R8QJ44</accession>
<evidence type="ECO:0008006" key="5">
    <source>
        <dbReference type="Google" id="ProtNLM"/>
    </source>
</evidence>
<dbReference type="Proteomes" id="UP000295703">
    <property type="component" value="Unassembled WGS sequence"/>
</dbReference>